<dbReference type="Proteomes" id="UP000223913">
    <property type="component" value="Unassembled WGS sequence"/>
</dbReference>
<evidence type="ECO:0000256" key="1">
    <source>
        <dbReference type="SAM" id="SignalP"/>
    </source>
</evidence>
<feature type="signal peptide" evidence="1">
    <location>
        <begin position="1"/>
        <end position="21"/>
    </location>
</feature>
<sequence length="102" mass="11219">MSMTRLLAALGLFMLTLNACSAPEKAPDHFIKGTVEGIQNGKDGYTAKIKTEDNETYFVTVSTANLSDPTQYKAVEIGSVIEVQGDEWTMGEDKQITVRQMK</sequence>
<proteinExistence type="predicted"/>
<gene>
    <name evidence="2" type="ORF">CRP01_32250</name>
</gene>
<dbReference type="AlphaFoldDB" id="A0A2D0N1S7"/>
<dbReference type="EMBL" id="PDUD01000040">
    <property type="protein sequence ID" value="PHN02455.1"/>
    <property type="molecule type" value="Genomic_DNA"/>
</dbReference>
<accession>A0A2D0N1S7</accession>
<evidence type="ECO:0000313" key="3">
    <source>
        <dbReference type="Proteomes" id="UP000223913"/>
    </source>
</evidence>
<protein>
    <recommendedName>
        <fullName evidence="4">DUF5666 domain-containing protein</fullName>
    </recommendedName>
</protein>
<keyword evidence="3" id="KW-1185">Reference proteome</keyword>
<evidence type="ECO:0008006" key="4">
    <source>
        <dbReference type="Google" id="ProtNLM"/>
    </source>
</evidence>
<organism evidence="2 3">
    <name type="scientific">Flavilitoribacter nigricans (strain ATCC 23147 / DSM 23189 / NBRC 102662 / NCIMB 1420 / SS-2)</name>
    <name type="common">Lewinella nigricans</name>
    <dbReference type="NCBI Taxonomy" id="1122177"/>
    <lineage>
        <taxon>Bacteria</taxon>
        <taxon>Pseudomonadati</taxon>
        <taxon>Bacteroidota</taxon>
        <taxon>Saprospiria</taxon>
        <taxon>Saprospirales</taxon>
        <taxon>Lewinellaceae</taxon>
        <taxon>Flavilitoribacter</taxon>
    </lineage>
</organism>
<keyword evidence="1" id="KW-0732">Signal</keyword>
<reference evidence="2 3" key="1">
    <citation type="submission" date="2017-10" db="EMBL/GenBank/DDBJ databases">
        <title>The draft genome sequence of Lewinella nigricans NBRC 102662.</title>
        <authorList>
            <person name="Wang K."/>
        </authorList>
    </citation>
    <scope>NUCLEOTIDE SEQUENCE [LARGE SCALE GENOMIC DNA]</scope>
    <source>
        <strain evidence="2 3">NBRC 102662</strain>
    </source>
</reference>
<feature type="chain" id="PRO_5012293790" description="DUF5666 domain-containing protein" evidence="1">
    <location>
        <begin position="22"/>
        <end position="102"/>
    </location>
</feature>
<evidence type="ECO:0000313" key="2">
    <source>
        <dbReference type="EMBL" id="PHN02455.1"/>
    </source>
</evidence>
<comment type="caution">
    <text evidence="2">The sequence shown here is derived from an EMBL/GenBank/DDBJ whole genome shotgun (WGS) entry which is preliminary data.</text>
</comment>
<name>A0A2D0N1S7_FLAN2</name>